<dbReference type="InterPro" id="IPR028994">
    <property type="entry name" value="Integrin_alpha_N"/>
</dbReference>
<feature type="domain" description="Secretion system C-terminal sorting" evidence="2">
    <location>
        <begin position="586"/>
        <end position="666"/>
    </location>
</feature>
<dbReference type="InterPro" id="IPR026444">
    <property type="entry name" value="Secre_tail"/>
</dbReference>
<proteinExistence type="predicted"/>
<dbReference type="InterPro" id="IPR013517">
    <property type="entry name" value="FG-GAP"/>
</dbReference>
<protein>
    <submittedName>
        <fullName evidence="3">PKD repeat protein</fullName>
    </submittedName>
</protein>
<evidence type="ECO:0000259" key="2">
    <source>
        <dbReference type="Pfam" id="PF18962"/>
    </source>
</evidence>
<dbReference type="RefSeq" id="WP_014559950.1">
    <property type="nucleotide sequence ID" value="NC_017464.1"/>
</dbReference>
<dbReference type="STRING" id="945713.IALB_1084"/>
<keyword evidence="1" id="KW-0732">Signal</keyword>
<dbReference type="OrthoDB" id="9816120at2"/>
<dbReference type="Gene3D" id="2.60.40.4070">
    <property type="match status" value="1"/>
</dbReference>
<dbReference type="NCBIfam" id="TIGR04183">
    <property type="entry name" value="Por_Secre_tail"/>
    <property type="match status" value="1"/>
</dbReference>
<dbReference type="Pfam" id="PF13517">
    <property type="entry name" value="FG-GAP_3"/>
    <property type="match status" value="3"/>
</dbReference>
<sequence length="669" mass="75610">MVIGEFGIYNNIFSGGLNNPEIQFVDIDADDDSDLFVLNSDGTFDFYLNKGNRVQPNFELQPSPPTGLILKDWFYFVDIDEDNDFDYFTSNGSVVSFYENIGNELLPNFILNSDTLKDVNGQIIYAEFGSNPLLADIDSDGDYDFFFGNTAGTVTFYENIGTPQQFIFNFVTNFWQNILIIGTAKNSENKHGASSLEFFDYENDGDLDLLWGDFFSNSLYFLKNNGNPFAPEMQLISKVFPINQDSVNTQGFNMPRVVDIDGDSDLDLFVSVLYDPTVKQSLMFYENIGNQNSPNYFKVSEDYCNTFDVGNNSHSVFIDINSDGDNDLFVGSLNNPLGTIWYFENTGNSSQPQFQLVTKQFSGINKDLSVVPAFGDIDGDGDFDLFVGKFDGTIEFYLNTGDRFNYNFVSQGILRDNISSVIDIGTSSTPFLFDFDSDNDLDLICGAFNGKLYYYKNTGTSENFSFEYVPTFFQIIDVGDNSTPEIIDFDNDGTNDLFIGNREGKIFYFKNAGTNEFPAWQHQQSEFEEFDFGGFSQITFTDIDNDSDLDAWIGNVKGGIYFFRNTTINSVKEINNFSPDEFQLEIYPNPSNSRVQLLLKSNSSDFVTIDIYNILGEKIENIYSGSLNSGNHTFVWEAERLNNNNSSGVFFAFAKTNKKIVSKKFILLK</sequence>
<dbReference type="SUPFAM" id="SSF69318">
    <property type="entry name" value="Integrin alpha N-terminal domain"/>
    <property type="match status" value="2"/>
</dbReference>
<accession>I0AII8</accession>
<evidence type="ECO:0000313" key="3">
    <source>
        <dbReference type="EMBL" id="AFH48795.1"/>
    </source>
</evidence>
<keyword evidence="4" id="KW-1185">Reference proteome</keyword>
<name>I0AII8_IGNAJ</name>
<dbReference type="Pfam" id="PF18962">
    <property type="entry name" value="Por_Secre_tail"/>
    <property type="match status" value="1"/>
</dbReference>
<dbReference type="EMBL" id="CP003418">
    <property type="protein sequence ID" value="AFH48795.1"/>
    <property type="molecule type" value="Genomic_DNA"/>
</dbReference>
<evidence type="ECO:0000313" key="4">
    <source>
        <dbReference type="Proteomes" id="UP000007394"/>
    </source>
</evidence>
<reference evidence="3 4" key="1">
    <citation type="journal article" date="2012" name="Front. Microbiol.">
        <title>Complete genome of Ignavibacterium album, a metabolically versatile, flagellated, facultative anaerobe from the phylum Chlorobi.</title>
        <authorList>
            <person name="Liu Z."/>
            <person name="Frigaard N.-U."/>
            <person name="Vogl K."/>
            <person name="Iino T."/>
            <person name="Ohkuma M."/>
            <person name="Overmann J."/>
            <person name="Bryant D.A."/>
        </authorList>
    </citation>
    <scope>NUCLEOTIDE SEQUENCE [LARGE SCALE GENOMIC DNA]</scope>
    <source>
        <strain evidence="4">DSM 19864 / JCM 16511 / NBRC 101810 / Mat9-16</strain>
    </source>
</reference>
<organism evidence="3 4">
    <name type="scientific">Ignavibacterium album (strain DSM 19864 / JCM 16511 / NBRC 101810 / Mat9-16)</name>
    <dbReference type="NCBI Taxonomy" id="945713"/>
    <lineage>
        <taxon>Bacteria</taxon>
        <taxon>Pseudomonadati</taxon>
        <taxon>Ignavibacteriota</taxon>
        <taxon>Ignavibacteria</taxon>
        <taxon>Ignavibacteriales</taxon>
        <taxon>Ignavibacteriaceae</taxon>
        <taxon>Ignavibacterium</taxon>
    </lineage>
</organism>
<evidence type="ECO:0000256" key="1">
    <source>
        <dbReference type="ARBA" id="ARBA00022729"/>
    </source>
</evidence>
<dbReference type="Proteomes" id="UP000007394">
    <property type="component" value="Chromosome"/>
</dbReference>
<dbReference type="Gene3D" id="2.130.10.130">
    <property type="entry name" value="Integrin alpha, N-terminal"/>
    <property type="match status" value="3"/>
</dbReference>
<dbReference type="HOGENOM" id="CLU_015153_0_0_10"/>
<dbReference type="AlphaFoldDB" id="I0AII8"/>
<gene>
    <name evidence="3" type="ordered locus">IALB_1084</name>
</gene>
<dbReference type="PANTHER" id="PTHR44103:SF1">
    <property type="entry name" value="PROPROTEIN CONVERTASE P"/>
    <property type="match status" value="1"/>
</dbReference>
<dbReference type="PATRIC" id="fig|945713.3.peg.1089"/>
<dbReference type="eggNOG" id="COG2931">
    <property type="taxonomic scope" value="Bacteria"/>
</dbReference>
<dbReference type="KEGG" id="ial:IALB_1084"/>
<dbReference type="eggNOG" id="COG2843">
    <property type="taxonomic scope" value="Bacteria"/>
</dbReference>
<dbReference type="PANTHER" id="PTHR44103">
    <property type="entry name" value="PROPROTEIN CONVERTASE P"/>
    <property type="match status" value="1"/>
</dbReference>